<dbReference type="InterPro" id="IPR021890">
    <property type="entry name" value="DUF3501"/>
</dbReference>
<accession>A0A519BJB1</accession>
<dbReference type="EMBL" id="SGBC01000001">
    <property type="protein sequence ID" value="RZD17355.1"/>
    <property type="molecule type" value="Genomic_DNA"/>
</dbReference>
<evidence type="ECO:0000313" key="2">
    <source>
        <dbReference type="Proteomes" id="UP000316562"/>
    </source>
</evidence>
<dbReference type="Pfam" id="PF12007">
    <property type="entry name" value="DUF3501"/>
    <property type="match status" value="2"/>
</dbReference>
<comment type="caution">
    <text evidence="1">The sequence shown here is derived from an EMBL/GenBank/DDBJ whole genome shotgun (WGS) entry which is preliminary data.</text>
</comment>
<protein>
    <submittedName>
        <fullName evidence="1">DUF3501 family protein</fullName>
    </submittedName>
</protein>
<organism evidence="1 2">
    <name type="scientific">Acididesulfobacter guangdongensis</name>
    <dbReference type="NCBI Taxonomy" id="2597225"/>
    <lineage>
        <taxon>Bacteria</taxon>
        <taxon>Deltaproteobacteria</taxon>
        <taxon>Candidatus Acidulodesulfobacterales</taxon>
        <taxon>Candidatus Acididesulfobacter</taxon>
    </lineage>
</organism>
<name>A0A519BJB1_ACIG2</name>
<sequence>MRKIELKDIINIYEYEKQREQRIKDILQLKERRRIHIGDKLLITFENFQTLLFQIQEMLRVERIVSEEKIQEEIDVYNELMPQKNELSFTLFIEIPDDEERKKLITKLVGIHDFVELHITRVNHENSRNDELNKDMTNELNNNIVRRVIVIKGTADKQSALDYKTNRTQMVHFLKFHFNEDEIKQFEIGKSLIAVNHPEYNYSTVIEPQLKRELLDDLLQ</sequence>
<dbReference type="AlphaFoldDB" id="A0A519BJB1"/>
<gene>
    <name evidence="1" type="ORF">EVJ46_03755</name>
</gene>
<dbReference type="Proteomes" id="UP000316562">
    <property type="component" value="Unassembled WGS sequence"/>
</dbReference>
<proteinExistence type="predicted"/>
<reference evidence="1 2" key="1">
    <citation type="journal article" date="2019" name="ISME J.">
        <title>Insights into ecological role of a new deltaproteobacterial order Candidatus Acidulodesulfobacterales by metagenomics and metatranscriptomics.</title>
        <authorList>
            <person name="Tan S."/>
            <person name="Liu J."/>
            <person name="Fang Y."/>
            <person name="Hedlund B.P."/>
            <person name="Lian Z.H."/>
            <person name="Huang L.Y."/>
            <person name="Li J.T."/>
            <person name="Huang L.N."/>
            <person name="Li W.J."/>
            <person name="Jiang H.C."/>
            <person name="Dong H.L."/>
            <person name="Shu W.S."/>
        </authorList>
    </citation>
    <scope>NUCLEOTIDE SEQUENCE [LARGE SCALE GENOMIC DNA]</scope>
    <source>
        <strain evidence="1">AP2</strain>
    </source>
</reference>
<evidence type="ECO:0000313" key="1">
    <source>
        <dbReference type="EMBL" id="RZD17355.1"/>
    </source>
</evidence>